<dbReference type="InterPro" id="IPR027417">
    <property type="entry name" value="P-loop_NTPase"/>
</dbReference>
<keyword evidence="3" id="KW-0067">ATP-binding</keyword>
<dbReference type="SUPFAM" id="SSF52540">
    <property type="entry name" value="P-loop containing nucleoside triphosphate hydrolases"/>
    <property type="match status" value="1"/>
</dbReference>
<sequence length="156" mass="17632">MHVCSITTNTKLARYDVVLTTFKLCSQSPNRAGASNATENQTSNANFDNNASESASNNTSKAEKWTGLLHQCHWWRIVIDEGHTLKTVTTKQSQSLMHLKGEHKWVLTATPFQDSIRDISNLMNWIGVKMPPLWWTFLDPNVGGTFKEFLILFCST</sequence>
<feature type="region of interest" description="Disordered" evidence="4">
    <location>
        <begin position="29"/>
        <end position="57"/>
    </location>
</feature>
<dbReference type="OrthoDB" id="448448at2759"/>
<proteinExistence type="predicted"/>
<gene>
    <name evidence="6" type="ORF">RFI_11534</name>
</gene>
<evidence type="ECO:0000256" key="2">
    <source>
        <dbReference type="ARBA" id="ARBA00022801"/>
    </source>
</evidence>
<dbReference type="Proteomes" id="UP000023152">
    <property type="component" value="Unassembled WGS sequence"/>
</dbReference>
<evidence type="ECO:0000256" key="3">
    <source>
        <dbReference type="ARBA" id="ARBA00022840"/>
    </source>
</evidence>
<dbReference type="InterPro" id="IPR038718">
    <property type="entry name" value="SNF2-like_sf"/>
</dbReference>
<dbReference type="EMBL" id="ASPP01008398">
    <property type="protein sequence ID" value="ETO25605.1"/>
    <property type="molecule type" value="Genomic_DNA"/>
</dbReference>
<evidence type="ECO:0000256" key="4">
    <source>
        <dbReference type="SAM" id="MobiDB-lite"/>
    </source>
</evidence>
<reference evidence="6 7" key="1">
    <citation type="journal article" date="2013" name="Curr. Biol.">
        <title>The Genome of the Foraminiferan Reticulomyxa filosa.</title>
        <authorList>
            <person name="Glockner G."/>
            <person name="Hulsmann N."/>
            <person name="Schleicher M."/>
            <person name="Noegel A.A."/>
            <person name="Eichinger L."/>
            <person name="Gallinger C."/>
            <person name="Pawlowski J."/>
            <person name="Sierra R."/>
            <person name="Euteneuer U."/>
            <person name="Pillet L."/>
            <person name="Moustafa A."/>
            <person name="Platzer M."/>
            <person name="Groth M."/>
            <person name="Szafranski K."/>
            <person name="Schliwa M."/>
        </authorList>
    </citation>
    <scope>NUCLEOTIDE SEQUENCE [LARGE SCALE GENOMIC DNA]</scope>
</reference>
<dbReference type="Pfam" id="PF00176">
    <property type="entry name" value="SNF2-rel_dom"/>
    <property type="match status" value="1"/>
</dbReference>
<evidence type="ECO:0000313" key="6">
    <source>
        <dbReference type="EMBL" id="ETO25605.1"/>
    </source>
</evidence>
<evidence type="ECO:0000259" key="5">
    <source>
        <dbReference type="Pfam" id="PF00176"/>
    </source>
</evidence>
<evidence type="ECO:0000313" key="7">
    <source>
        <dbReference type="Proteomes" id="UP000023152"/>
    </source>
</evidence>
<feature type="compositionally biased region" description="Polar residues" evidence="4">
    <location>
        <begin position="29"/>
        <end position="42"/>
    </location>
</feature>
<dbReference type="AlphaFoldDB" id="X6NH10"/>
<dbReference type="GO" id="GO:0006281">
    <property type="term" value="P:DNA repair"/>
    <property type="evidence" value="ECO:0007669"/>
    <property type="project" value="TreeGrafter"/>
</dbReference>
<dbReference type="InterPro" id="IPR000330">
    <property type="entry name" value="SNF2_N"/>
</dbReference>
<dbReference type="InterPro" id="IPR050628">
    <property type="entry name" value="SNF2_RAD54_helicase_TF"/>
</dbReference>
<dbReference type="Gene3D" id="3.40.50.10810">
    <property type="entry name" value="Tandem AAA-ATPase domain"/>
    <property type="match status" value="1"/>
</dbReference>
<dbReference type="PANTHER" id="PTHR45626:SF14">
    <property type="entry name" value="ATP-DEPENDENT DNA HELICASE (EUROFUNG)"/>
    <property type="match status" value="1"/>
</dbReference>
<comment type="caution">
    <text evidence="6">The sequence shown here is derived from an EMBL/GenBank/DDBJ whole genome shotgun (WGS) entry which is preliminary data.</text>
</comment>
<feature type="compositionally biased region" description="Low complexity" evidence="4">
    <location>
        <begin position="43"/>
        <end position="57"/>
    </location>
</feature>
<feature type="domain" description="SNF2 N-terminal" evidence="5">
    <location>
        <begin position="8"/>
        <end position="129"/>
    </location>
</feature>
<keyword evidence="2" id="KW-0378">Hydrolase</keyword>
<dbReference type="GO" id="GO:0016787">
    <property type="term" value="F:hydrolase activity"/>
    <property type="evidence" value="ECO:0007669"/>
    <property type="project" value="UniProtKB-KW"/>
</dbReference>
<dbReference type="OMA" id="WRIVIDE"/>
<evidence type="ECO:0000256" key="1">
    <source>
        <dbReference type="ARBA" id="ARBA00022741"/>
    </source>
</evidence>
<protein>
    <recommendedName>
        <fullName evidence="5">SNF2 N-terminal domain-containing protein</fullName>
    </recommendedName>
</protein>
<dbReference type="GO" id="GO:0005634">
    <property type="term" value="C:nucleus"/>
    <property type="evidence" value="ECO:0007669"/>
    <property type="project" value="TreeGrafter"/>
</dbReference>
<accession>X6NH10</accession>
<keyword evidence="7" id="KW-1185">Reference proteome</keyword>
<dbReference type="GO" id="GO:0005524">
    <property type="term" value="F:ATP binding"/>
    <property type="evidence" value="ECO:0007669"/>
    <property type="project" value="UniProtKB-KW"/>
</dbReference>
<dbReference type="GO" id="GO:0008094">
    <property type="term" value="F:ATP-dependent activity, acting on DNA"/>
    <property type="evidence" value="ECO:0007669"/>
    <property type="project" value="TreeGrafter"/>
</dbReference>
<name>X6NH10_RETFI</name>
<organism evidence="6 7">
    <name type="scientific">Reticulomyxa filosa</name>
    <dbReference type="NCBI Taxonomy" id="46433"/>
    <lineage>
        <taxon>Eukaryota</taxon>
        <taxon>Sar</taxon>
        <taxon>Rhizaria</taxon>
        <taxon>Retaria</taxon>
        <taxon>Foraminifera</taxon>
        <taxon>Monothalamids</taxon>
        <taxon>Reticulomyxidae</taxon>
        <taxon>Reticulomyxa</taxon>
    </lineage>
</organism>
<dbReference type="PANTHER" id="PTHR45626">
    <property type="entry name" value="TRANSCRIPTION TERMINATION FACTOR 2-RELATED"/>
    <property type="match status" value="1"/>
</dbReference>
<keyword evidence="1" id="KW-0547">Nucleotide-binding</keyword>